<keyword evidence="2" id="KW-1185">Reference proteome</keyword>
<dbReference type="PROSITE" id="PS51257">
    <property type="entry name" value="PROKAR_LIPOPROTEIN"/>
    <property type="match status" value="1"/>
</dbReference>
<evidence type="ECO:0000313" key="2">
    <source>
        <dbReference type="Proteomes" id="UP001197875"/>
    </source>
</evidence>
<evidence type="ECO:0008006" key="3">
    <source>
        <dbReference type="Google" id="ProtNLM"/>
    </source>
</evidence>
<dbReference type="EMBL" id="JAJEPR010000015">
    <property type="protein sequence ID" value="MCC2190134.1"/>
    <property type="molecule type" value="Genomic_DNA"/>
</dbReference>
<evidence type="ECO:0000313" key="1">
    <source>
        <dbReference type="EMBL" id="MCC2190134.1"/>
    </source>
</evidence>
<reference evidence="1 2" key="1">
    <citation type="submission" date="2021-10" db="EMBL/GenBank/DDBJ databases">
        <title>Anaerobic single-cell dispensing facilitates the cultivation of human gut bacteria.</title>
        <authorList>
            <person name="Afrizal A."/>
        </authorList>
    </citation>
    <scope>NUCLEOTIDE SEQUENCE [LARGE SCALE GENOMIC DNA]</scope>
    <source>
        <strain evidence="1 2">CLA-AA-H277</strain>
    </source>
</reference>
<gene>
    <name evidence="1" type="ORF">LKD71_10000</name>
</gene>
<dbReference type="Proteomes" id="UP001197875">
    <property type="component" value="Unassembled WGS sequence"/>
</dbReference>
<dbReference type="RefSeq" id="WP_227615291.1">
    <property type="nucleotide sequence ID" value="NZ_JAJEPR010000015.1"/>
</dbReference>
<protein>
    <recommendedName>
        <fullName evidence="3">Lipoprotein</fullName>
    </recommendedName>
</protein>
<organism evidence="1 2">
    <name type="scientific">Fusicatenibacter faecihominis</name>
    <dbReference type="NCBI Taxonomy" id="2881276"/>
    <lineage>
        <taxon>Bacteria</taxon>
        <taxon>Bacillati</taxon>
        <taxon>Bacillota</taxon>
        <taxon>Clostridia</taxon>
        <taxon>Lachnospirales</taxon>
        <taxon>Lachnospiraceae</taxon>
        <taxon>Fusicatenibacter</taxon>
    </lineage>
</organism>
<comment type="caution">
    <text evidence="1">The sequence shown here is derived from an EMBL/GenBank/DDBJ whole genome shotgun (WGS) entry which is preliminary data.</text>
</comment>
<accession>A0AAE3DTH8</accession>
<sequence>MKNLRNILFLFLVFLLTGCGAKTPEKLVRSSLEQIKKLDEKTIQNFVSYQDLVQNKTRDTDVGEETSEAVRLFFQNFDYSILSTETNEDTATVTVEIKNLDAKTLAHDLCLALTKISADPRTEDATTMNSYFTVLRDILKTNTYEESTTTASFGLLRQSGNWKIQTTEELKDEIVSGLITALKDPYLLTPEEVADATLGVFTDFSPEDWVSYLGMHDVFAIGSEQSDQVDLSLASQIASCFHYNVTQLRVNGDDATASADITSLDMASVLKAYKQKLLAYAETTESLRASDSEIADKSAKLLKEALDENEATILRSVPLTFHNNGSTWEMTIGEEFSEVILGGSDDALSTFHDN</sequence>
<dbReference type="AlphaFoldDB" id="A0AAE3DTH8"/>
<proteinExistence type="predicted"/>
<name>A0AAE3DTH8_9FIRM</name>